<evidence type="ECO:0000313" key="2">
    <source>
        <dbReference type="EMBL" id="CAA9407519.1"/>
    </source>
</evidence>
<reference evidence="2" key="1">
    <citation type="submission" date="2020-02" db="EMBL/GenBank/DDBJ databases">
        <authorList>
            <person name="Meier V. D."/>
        </authorList>
    </citation>
    <scope>NUCLEOTIDE SEQUENCE</scope>
    <source>
        <strain evidence="2">AVDCRST_MAG35</strain>
    </source>
</reference>
<organism evidence="2">
    <name type="scientific">uncultured Quadrisphaera sp</name>
    <dbReference type="NCBI Taxonomy" id="904978"/>
    <lineage>
        <taxon>Bacteria</taxon>
        <taxon>Bacillati</taxon>
        <taxon>Actinomycetota</taxon>
        <taxon>Actinomycetes</taxon>
        <taxon>Kineosporiales</taxon>
        <taxon>Kineosporiaceae</taxon>
        <taxon>Quadrisphaera</taxon>
        <taxon>environmental samples</taxon>
    </lineage>
</organism>
<feature type="non-terminal residue" evidence="2">
    <location>
        <position position="1"/>
    </location>
</feature>
<accession>A0A6J4P8Q9</accession>
<gene>
    <name evidence="2" type="ORF">AVDCRST_MAG35-1247</name>
</gene>
<sequence length="80" mass="8232">CSSSRPAPTPSSASPETLPTPSSASDGSSCSCRWWAGSSRLSRCTGSSAWGCATGCSTPVGASAARTAPRRRPRTAWTRR</sequence>
<feature type="region of interest" description="Disordered" evidence="1">
    <location>
        <begin position="56"/>
        <end position="80"/>
    </location>
</feature>
<name>A0A6J4P8Q9_9ACTN</name>
<feature type="non-terminal residue" evidence="2">
    <location>
        <position position="80"/>
    </location>
</feature>
<feature type="region of interest" description="Disordered" evidence="1">
    <location>
        <begin position="1"/>
        <end position="30"/>
    </location>
</feature>
<feature type="compositionally biased region" description="Basic residues" evidence="1">
    <location>
        <begin position="68"/>
        <end position="80"/>
    </location>
</feature>
<proteinExistence type="predicted"/>
<protein>
    <submittedName>
        <fullName evidence="2">Uncharacterized protein</fullName>
    </submittedName>
</protein>
<evidence type="ECO:0000256" key="1">
    <source>
        <dbReference type="SAM" id="MobiDB-lite"/>
    </source>
</evidence>
<dbReference type="EMBL" id="CADCUY010000256">
    <property type="protein sequence ID" value="CAA9407519.1"/>
    <property type="molecule type" value="Genomic_DNA"/>
</dbReference>
<dbReference type="AlphaFoldDB" id="A0A6J4P8Q9"/>